<evidence type="ECO:0000256" key="2">
    <source>
        <dbReference type="ARBA" id="ARBA00023043"/>
    </source>
</evidence>
<proteinExistence type="predicted"/>
<feature type="repeat" description="ANK" evidence="3">
    <location>
        <begin position="311"/>
        <end position="343"/>
    </location>
</feature>
<dbReference type="Gene3D" id="1.25.40.20">
    <property type="entry name" value="Ankyrin repeat-containing domain"/>
    <property type="match status" value="3"/>
</dbReference>
<evidence type="ECO:0000256" key="3">
    <source>
        <dbReference type="PROSITE-ProRule" id="PRU00023"/>
    </source>
</evidence>
<dbReference type="AlphaFoldDB" id="A0A1I8I283"/>
<dbReference type="InterPro" id="IPR002110">
    <property type="entry name" value="Ankyrin_rpt"/>
</dbReference>
<dbReference type="SUPFAM" id="SSF48403">
    <property type="entry name" value="Ankyrin repeat"/>
    <property type="match status" value="3"/>
</dbReference>
<dbReference type="Proteomes" id="UP000095280">
    <property type="component" value="Unplaced"/>
</dbReference>
<reference evidence="5" key="1">
    <citation type="submission" date="2016-11" db="UniProtKB">
        <authorList>
            <consortium name="WormBaseParasite"/>
        </authorList>
    </citation>
    <scope>IDENTIFICATION</scope>
</reference>
<dbReference type="PANTHER" id="PTHR24173:SF74">
    <property type="entry name" value="ANKYRIN REPEAT DOMAIN-CONTAINING PROTEIN 16"/>
    <property type="match status" value="1"/>
</dbReference>
<dbReference type="PRINTS" id="PR01415">
    <property type="entry name" value="ANKYRIN"/>
</dbReference>
<keyword evidence="4" id="KW-1185">Reference proteome</keyword>
<dbReference type="InterPro" id="IPR036770">
    <property type="entry name" value="Ankyrin_rpt-contain_sf"/>
</dbReference>
<dbReference type="Pfam" id="PF13637">
    <property type="entry name" value="Ank_4"/>
    <property type="match status" value="1"/>
</dbReference>
<feature type="repeat" description="ANK" evidence="3">
    <location>
        <begin position="75"/>
        <end position="107"/>
    </location>
</feature>
<dbReference type="PROSITE" id="PS50297">
    <property type="entry name" value="ANK_REP_REGION"/>
    <property type="match status" value="6"/>
</dbReference>
<keyword evidence="1" id="KW-0677">Repeat</keyword>
<evidence type="ECO:0000256" key="1">
    <source>
        <dbReference type="ARBA" id="ARBA00022737"/>
    </source>
</evidence>
<feature type="repeat" description="ANK" evidence="3">
    <location>
        <begin position="277"/>
        <end position="310"/>
    </location>
</feature>
<name>A0A1I8I283_9PLAT</name>
<feature type="repeat" description="ANK" evidence="3">
    <location>
        <begin position="344"/>
        <end position="376"/>
    </location>
</feature>
<protein>
    <submittedName>
        <fullName evidence="5">ANK_REP_REGION domain-containing protein</fullName>
    </submittedName>
</protein>
<evidence type="ECO:0000313" key="4">
    <source>
        <dbReference type="Proteomes" id="UP000095280"/>
    </source>
</evidence>
<dbReference type="WBParaSite" id="maker-uti_cns_0009519-snap-gene-0.2-mRNA-1">
    <property type="protein sequence ID" value="maker-uti_cns_0009519-snap-gene-0.2-mRNA-1"/>
    <property type="gene ID" value="maker-uti_cns_0009519-snap-gene-0.2"/>
</dbReference>
<keyword evidence="2 3" id="KW-0040">ANK repeat</keyword>
<dbReference type="PROSITE" id="PS50088">
    <property type="entry name" value="ANK_REPEAT"/>
    <property type="match status" value="7"/>
</dbReference>
<feature type="repeat" description="ANK" evidence="3">
    <location>
        <begin position="377"/>
        <end position="409"/>
    </location>
</feature>
<feature type="repeat" description="ANK" evidence="3">
    <location>
        <begin position="42"/>
        <end position="74"/>
    </location>
</feature>
<organism evidence="4 5">
    <name type="scientific">Macrostomum lignano</name>
    <dbReference type="NCBI Taxonomy" id="282301"/>
    <lineage>
        <taxon>Eukaryota</taxon>
        <taxon>Metazoa</taxon>
        <taxon>Spiralia</taxon>
        <taxon>Lophotrochozoa</taxon>
        <taxon>Platyhelminthes</taxon>
        <taxon>Rhabditophora</taxon>
        <taxon>Macrostomorpha</taxon>
        <taxon>Macrostomida</taxon>
        <taxon>Macrostomidae</taxon>
        <taxon>Macrostomum</taxon>
    </lineage>
</organism>
<dbReference type="PANTHER" id="PTHR24173">
    <property type="entry name" value="ANKYRIN REPEAT CONTAINING"/>
    <property type="match status" value="1"/>
</dbReference>
<feature type="repeat" description="ANK" evidence="3">
    <location>
        <begin position="244"/>
        <end position="276"/>
    </location>
</feature>
<accession>A0A1I8I283</accession>
<evidence type="ECO:0000313" key="5">
    <source>
        <dbReference type="WBParaSite" id="maker-uti_cns_0009519-snap-gene-0.2-mRNA-1"/>
    </source>
</evidence>
<sequence length="464" mass="48715">MTDPPEPQKFESVLESVLELRDCGLLTEWLIHGGSPDEQDSDGRSFLHVASFLGNAEAARLLVEASANVDLAAADGSTPLHEAVLGGSEQLTRLLLRAGASPAARTVGGALPMHLAATIESGDDIARLLAGPTCAATDSRQEPPPVSGASGPLPTPLFLCVMVGRAGAVDALTAAGADPNCCPSELELEALQQLLWALIKASPSRISFLKILQLVAAILGNAEIVRILLSAAADPDRRNPSSSLGLTPLHEAVLFGHIDVMSRLLNAGVNVDITDEEGFTSVHHALPSDCGPEALAVLLRAGANVDSSSDTGATPLHLAVLYGFQEVAKLLISARANVDARNSNGDTPLHHAIYKSRAELVAMLLRAGARVDLLNNRGQTPLALAVDKTSPEIVSELIRAGASADMSSNNNKDLVKEALECRQLSMARMLIDASAKIDEKKSSEWFMLALMAGFTEALQLLIDA</sequence>
<dbReference type="Pfam" id="PF12796">
    <property type="entry name" value="Ank_2"/>
    <property type="match status" value="2"/>
</dbReference>
<dbReference type="SMART" id="SM00248">
    <property type="entry name" value="ANK"/>
    <property type="match status" value="10"/>
</dbReference>